<evidence type="ECO:0008006" key="4">
    <source>
        <dbReference type="Google" id="ProtNLM"/>
    </source>
</evidence>
<proteinExistence type="predicted"/>
<evidence type="ECO:0000313" key="3">
    <source>
        <dbReference type="Proteomes" id="UP000070501"/>
    </source>
</evidence>
<organism evidence="2 3">
    <name type="scientific">Microdochium bolleyi</name>
    <dbReference type="NCBI Taxonomy" id="196109"/>
    <lineage>
        <taxon>Eukaryota</taxon>
        <taxon>Fungi</taxon>
        <taxon>Dikarya</taxon>
        <taxon>Ascomycota</taxon>
        <taxon>Pezizomycotina</taxon>
        <taxon>Sordariomycetes</taxon>
        <taxon>Xylariomycetidae</taxon>
        <taxon>Xylariales</taxon>
        <taxon>Microdochiaceae</taxon>
        <taxon>Microdochium</taxon>
    </lineage>
</organism>
<dbReference type="Proteomes" id="UP000070501">
    <property type="component" value="Unassembled WGS sequence"/>
</dbReference>
<feature type="signal peptide" evidence="1">
    <location>
        <begin position="1"/>
        <end position="18"/>
    </location>
</feature>
<keyword evidence="1" id="KW-0732">Signal</keyword>
<dbReference type="SUPFAM" id="SSF53955">
    <property type="entry name" value="Lysozyme-like"/>
    <property type="match status" value="1"/>
</dbReference>
<accession>A0A136JJK1</accession>
<feature type="chain" id="PRO_5007293874" description="Transglycosylase SLT domain-containing protein" evidence="1">
    <location>
        <begin position="19"/>
        <end position="227"/>
    </location>
</feature>
<dbReference type="STRING" id="196109.A0A136JJK1"/>
<keyword evidence="3" id="KW-1185">Reference proteome</keyword>
<evidence type="ECO:0000313" key="2">
    <source>
        <dbReference type="EMBL" id="KXJ97316.1"/>
    </source>
</evidence>
<dbReference type="InParanoid" id="A0A136JJK1"/>
<protein>
    <recommendedName>
        <fullName evidence="4">Transglycosylase SLT domain-containing protein</fullName>
    </recommendedName>
</protein>
<dbReference type="OrthoDB" id="1193027at2759"/>
<gene>
    <name evidence="2" type="ORF">Micbo1qcDRAFT_171017</name>
</gene>
<dbReference type="EMBL" id="KQ964245">
    <property type="protein sequence ID" value="KXJ97316.1"/>
    <property type="molecule type" value="Genomic_DNA"/>
</dbReference>
<dbReference type="Gene3D" id="1.10.530.10">
    <property type="match status" value="1"/>
</dbReference>
<sequence length="227" mass="24475">MVSIKSLFLALAATSAMAAPTPGAPEAAAGTIVDTSPAGNDTGASIMAGPNWYSGPWWNFPGKDTWLSWNELWQRNDDNMVYAGSTWDDVGRLNVAIWNIANEYGIDPRVLLVMVMQESSGYVGVRTTYSWQGIATAGVLQCMNCPGYPGRNNLSQDEINGMIRGGAAHFRADLDQVGGNGWEPSSVYPALRRYNSGVVDHNDLSNGLGATTDYVSDIVQRLGGWTY</sequence>
<dbReference type="AlphaFoldDB" id="A0A136JJK1"/>
<dbReference type="InterPro" id="IPR023346">
    <property type="entry name" value="Lysozyme-like_dom_sf"/>
</dbReference>
<evidence type="ECO:0000256" key="1">
    <source>
        <dbReference type="SAM" id="SignalP"/>
    </source>
</evidence>
<reference evidence="3" key="1">
    <citation type="submission" date="2016-02" db="EMBL/GenBank/DDBJ databases">
        <title>Draft genome sequence of Microdochium bolleyi, a fungal endophyte of beachgrass.</title>
        <authorList>
            <consortium name="DOE Joint Genome Institute"/>
            <person name="David A.S."/>
            <person name="May G."/>
            <person name="Haridas S."/>
            <person name="Lim J."/>
            <person name="Wang M."/>
            <person name="Labutti K."/>
            <person name="Lipzen A."/>
            <person name="Barry K."/>
            <person name="Grigoriev I.V."/>
        </authorList>
    </citation>
    <scope>NUCLEOTIDE SEQUENCE [LARGE SCALE GENOMIC DNA]</scope>
    <source>
        <strain evidence="3">J235TASD1</strain>
    </source>
</reference>
<name>A0A136JJK1_9PEZI</name>